<comment type="pathway">
    <text evidence="10">Cell wall biogenesis; peptidoglycan biosynthesis.</text>
</comment>
<comment type="caution">
    <text evidence="13">The sequence shown here is derived from an EMBL/GenBank/DDBJ whole genome shotgun (WGS) entry which is preliminary data.</text>
</comment>
<feature type="domain" description="Glycosyl transferase family 28 C-terminal" evidence="12">
    <location>
        <begin position="238"/>
        <end position="394"/>
    </location>
</feature>
<dbReference type="GO" id="GO:0005975">
    <property type="term" value="P:carbohydrate metabolic process"/>
    <property type="evidence" value="ECO:0007669"/>
    <property type="project" value="InterPro"/>
</dbReference>
<keyword evidence="14" id="KW-1185">Reference proteome</keyword>
<evidence type="ECO:0000259" key="12">
    <source>
        <dbReference type="Pfam" id="PF04101"/>
    </source>
</evidence>
<keyword evidence="9 10" id="KW-0961">Cell wall biogenesis/degradation</keyword>
<comment type="caution">
    <text evidence="10">Lacks conserved residue(s) required for the propagation of feature annotation.</text>
</comment>
<dbReference type="GO" id="GO:0005886">
    <property type="term" value="C:plasma membrane"/>
    <property type="evidence" value="ECO:0007669"/>
    <property type="project" value="UniProtKB-SubCell"/>
</dbReference>
<accession>A0A7X2NUB0</accession>
<reference evidence="13 14" key="1">
    <citation type="submission" date="2019-08" db="EMBL/GenBank/DDBJ databases">
        <title>In-depth cultivation of the pig gut microbiome towards novel bacterial diversity and tailored functional studies.</title>
        <authorList>
            <person name="Wylensek D."/>
            <person name="Hitch T.C.A."/>
            <person name="Clavel T."/>
        </authorList>
    </citation>
    <scope>NUCLEOTIDE SEQUENCE [LARGE SCALE GENOMIC DNA]</scope>
    <source>
        <strain evidence="13 14">Oil+RF-744-GAM-WT-6</strain>
    </source>
</reference>
<feature type="binding site" evidence="10">
    <location>
        <position position="336"/>
    </location>
    <ligand>
        <name>UDP-N-acetyl-alpha-D-glucosamine</name>
        <dbReference type="ChEBI" id="CHEBI:57705"/>
    </ligand>
</feature>
<comment type="subcellular location">
    <subcellularLocation>
        <location evidence="10">Cell membrane</location>
        <topology evidence="10">Peripheral membrane protein</topology>
        <orientation evidence="10">Cytoplasmic side</orientation>
    </subcellularLocation>
</comment>
<evidence type="ECO:0000256" key="7">
    <source>
        <dbReference type="ARBA" id="ARBA00023136"/>
    </source>
</evidence>
<dbReference type="PANTHER" id="PTHR21015">
    <property type="entry name" value="UDP-N-ACETYLGLUCOSAMINE--N-ACETYLMURAMYL-(PENTAPEPTIDE) PYROPHOSPHORYL-UNDECAPRENOL N-ACETYLGLUCOSAMINE TRANSFERASE 1"/>
    <property type="match status" value="1"/>
</dbReference>
<comment type="function">
    <text evidence="10">Cell wall formation. Catalyzes the transfer of a GlcNAc subunit on undecaprenyl-pyrophosphoryl-MurNAc-pentapeptide (lipid intermediate I) to form undecaprenyl-pyrophosphoryl-MurNAc-(pentapeptide)GlcNAc (lipid intermediate II).</text>
</comment>
<evidence type="ECO:0000313" key="13">
    <source>
        <dbReference type="EMBL" id="MSS59680.1"/>
    </source>
</evidence>
<evidence type="ECO:0000256" key="6">
    <source>
        <dbReference type="ARBA" id="ARBA00022984"/>
    </source>
</evidence>
<evidence type="ECO:0000256" key="10">
    <source>
        <dbReference type="HAMAP-Rule" id="MF_00033"/>
    </source>
</evidence>
<evidence type="ECO:0000256" key="2">
    <source>
        <dbReference type="ARBA" id="ARBA00022618"/>
    </source>
</evidence>
<evidence type="ECO:0000256" key="3">
    <source>
        <dbReference type="ARBA" id="ARBA00022676"/>
    </source>
</evidence>
<keyword evidence="6 10" id="KW-0573">Peptidoglycan synthesis</keyword>
<dbReference type="Pfam" id="PF03033">
    <property type="entry name" value="Glyco_transf_28"/>
    <property type="match status" value="1"/>
</dbReference>
<feature type="binding site" evidence="10">
    <location>
        <position position="244"/>
    </location>
    <ligand>
        <name>UDP-N-acetyl-alpha-D-glucosamine</name>
        <dbReference type="ChEBI" id="CHEBI:57705"/>
    </ligand>
</feature>
<keyword evidence="8 10" id="KW-0131">Cell cycle</keyword>
<dbReference type="GO" id="GO:0071555">
    <property type="term" value="P:cell wall organization"/>
    <property type="evidence" value="ECO:0007669"/>
    <property type="project" value="UniProtKB-KW"/>
</dbReference>
<dbReference type="AlphaFoldDB" id="A0A7X2NUB0"/>
<organism evidence="13 14">
    <name type="scientific">Stecheria intestinalis</name>
    <dbReference type="NCBI Taxonomy" id="2606630"/>
    <lineage>
        <taxon>Bacteria</taxon>
        <taxon>Bacillati</taxon>
        <taxon>Bacillota</taxon>
        <taxon>Erysipelotrichia</taxon>
        <taxon>Erysipelotrichales</taxon>
        <taxon>Erysipelotrichaceae</taxon>
        <taxon>Stecheria</taxon>
    </lineage>
</organism>
<evidence type="ECO:0000256" key="8">
    <source>
        <dbReference type="ARBA" id="ARBA00023306"/>
    </source>
</evidence>
<feature type="binding site" evidence="10">
    <location>
        <position position="292"/>
    </location>
    <ligand>
        <name>UDP-N-acetyl-alpha-D-glucosamine</name>
        <dbReference type="ChEBI" id="CHEBI:57705"/>
    </ligand>
</feature>
<dbReference type="Pfam" id="PF04101">
    <property type="entry name" value="Glyco_tran_28_C"/>
    <property type="match status" value="1"/>
</dbReference>
<dbReference type="CDD" id="cd03785">
    <property type="entry name" value="GT28_MurG"/>
    <property type="match status" value="1"/>
</dbReference>
<dbReference type="Proteomes" id="UP000461880">
    <property type="component" value="Unassembled WGS sequence"/>
</dbReference>
<keyword evidence="7 10" id="KW-0472">Membrane</keyword>
<comment type="catalytic activity">
    <reaction evidence="10">
        <text>di-trans,octa-cis-undecaprenyl diphospho-N-acetyl-alpha-D-muramoyl-L-alanyl-D-glutamyl-meso-2,6-diaminopimeloyl-D-alanyl-D-alanine + UDP-N-acetyl-alpha-D-glucosamine = di-trans,octa-cis-undecaprenyl diphospho-[N-acetyl-alpha-D-glucosaminyl-(1-&gt;4)]-N-acetyl-alpha-D-muramoyl-L-alanyl-D-glutamyl-meso-2,6-diaminopimeloyl-D-alanyl-D-alanine + UDP + H(+)</text>
        <dbReference type="Rhea" id="RHEA:31227"/>
        <dbReference type="ChEBI" id="CHEBI:15378"/>
        <dbReference type="ChEBI" id="CHEBI:57705"/>
        <dbReference type="ChEBI" id="CHEBI:58223"/>
        <dbReference type="ChEBI" id="CHEBI:61387"/>
        <dbReference type="ChEBI" id="CHEBI:61388"/>
        <dbReference type="EC" id="2.4.1.227"/>
    </reaction>
</comment>
<keyword evidence="1 10" id="KW-1003">Cell membrane</keyword>
<dbReference type="EC" id="2.4.1.227" evidence="10"/>
<dbReference type="GO" id="GO:0051301">
    <property type="term" value="P:cell division"/>
    <property type="evidence" value="ECO:0007669"/>
    <property type="project" value="UniProtKB-KW"/>
</dbReference>
<dbReference type="InterPro" id="IPR007235">
    <property type="entry name" value="Glyco_trans_28_C"/>
</dbReference>
<proteinExistence type="inferred from homology"/>
<dbReference type="GO" id="GO:0009252">
    <property type="term" value="P:peptidoglycan biosynthetic process"/>
    <property type="evidence" value="ECO:0007669"/>
    <property type="project" value="UniProtKB-UniRule"/>
</dbReference>
<evidence type="ECO:0000256" key="9">
    <source>
        <dbReference type="ARBA" id="ARBA00023316"/>
    </source>
</evidence>
<dbReference type="EMBL" id="VUMN01000043">
    <property type="protein sequence ID" value="MSS59680.1"/>
    <property type="molecule type" value="Genomic_DNA"/>
</dbReference>
<feature type="domain" description="Glycosyltransferase family 28 N-terminal" evidence="11">
    <location>
        <begin position="52"/>
        <end position="189"/>
    </location>
</feature>
<evidence type="ECO:0000256" key="5">
    <source>
        <dbReference type="ARBA" id="ARBA00022960"/>
    </source>
</evidence>
<dbReference type="NCBIfam" id="TIGR01133">
    <property type="entry name" value="murG"/>
    <property type="match status" value="1"/>
</dbReference>
<sequence>MRRQRGAARAETRSSKDESNHLHVFHTPVFYTVLFPVSNACRCDKILPMKRVMIATGGTGGHIYPALALADTIRKNCPECEIRFFGSDNRMEAQVIPAAGYAFAGMTMSGMNGGILAKVKSLISLQKAERSCRKMLKEFQPEVCIGFGNYISVPLIRAAHKLGIPTMISEQNSSAGKANLYLSRIADAIEAVYPSSLKEFPEGKTRLYGNPEASAAAAAPGKPELLKEYGLEPGIPMVVCMMGSLGSSSVSEVLDQACAKFDDSFQVLIAAGKSNDYTFRSQGKRIHILPYIDGRAMLKEADLAITRAGATTLAEISAIGTAAILIPSPYVPNNHQVHNAEELVRHHAAVMIEEKDLNADVLASTVNRLMKNQEERQNLAANAKAMGTPDAAEKMYEWVKELADHGNNA</sequence>
<dbReference type="UniPathway" id="UPA00219"/>
<evidence type="ECO:0000256" key="1">
    <source>
        <dbReference type="ARBA" id="ARBA00022475"/>
    </source>
</evidence>
<keyword evidence="4 10" id="KW-0808">Transferase</keyword>
<dbReference type="GO" id="GO:0008360">
    <property type="term" value="P:regulation of cell shape"/>
    <property type="evidence" value="ECO:0007669"/>
    <property type="project" value="UniProtKB-KW"/>
</dbReference>
<keyword evidence="2 10" id="KW-0132">Cell division</keyword>
<protein>
    <recommendedName>
        <fullName evidence="10">UDP-N-acetylglucosamine--N-acetylmuramyl-(pentapeptide) pyrophosphoryl-undecaprenol N-acetylglucosamine transferase</fullName>
        <ecNumber evidence="10">2.4.1.227</ecNumber>
    </recommendedName>
    <alternativeName>
        <fullName evidence="10">Undecaprenyl-PP-MurNAc-pentapeptide-UDPGlcNAc GlcNAc transferase</fullName>
    </alternativeName>
</protein>
<feature type="binding site" evidence="10">
    <location>
        <begin position="59"/>
        <end position="61"/>
    </location>
    <ligand>
        <name>UDP-N-acetyl-alpha-D-glucosamine</name>
        <dbReference type="ChEBI" id="CHEBI:57705"/>
    </ligand>
</feature>
<comment type="similarity">
    <text evidence="10">Belongs to the glycosyltransferase 28 family. MurG subfamily.</text>
</comment>
<evidence type="ECO:0000313" key="14">
    <source>
        <dbReference type="Proteomes" id="UP000461880"/>
    </source>
</evidence>
<dbReference type="HAMAP" id="MF_00033">
    <property type="entry name" value="MurG"/>
    <property type="match status" value="1"/>
</dbReference>
<feature type="binding site" evidence="10">
    <location>
        <position position="172"/>
    </location>
    <ligand>
        <name>UDP-N-acetyl-alpha-D-glucosamine</name>
        <dbReference type="ChEBI" id="CHEBI:57705"/>
    </ligand>
</feature>
<name>A0A7X2NUB0_9FIRM</name>
<dbReference type="PANTHER" id="PTHR21015:SF22">
    <property type="entry name" value="GLYCOSYLTRANSFERASE"/>
    <property type="match status" value="1"/>
</dbReference>
<dbReference type="InterPro" id="IPR004276">
    <property type="entry name" value="GlycoTrans_28_N"/>
</dbReference>
<evidence type="ECO:0000259" key="11">
    <source>
        <dbReference type="Pfam" id="PF03033"/>
    </source>
</evidence>
<dbReference type="SUPFAM" id="SSF53756">
    <property type="entry name" value="UDP-Glycosyltransferase/glycogen phosphorylase"/>
    <property type="match status" value="1"/>
</dbReference>
<evidence type="ECO:0000256" key="4">
    <source>
        <dbReference type="ARBA" id="ARBA00022679"/>
    </source>
</evidence>
<dbReference type="GO" id="GO:0050511">
    <property type="term" value="F:undecaprenyldiphospho-muramoylpentapeptide beta-N-acetylglucosaminyltransferase activity"/>
    <property type="evidence" value="ECO:0007669"/>
    <property type="project" value="UniProtKB-UniRule"/>
</dbReference>
<keyword evidence="5 10" id="KW-0133">Cell shape</keyword>
<gene>
    <name evidence="10 13" type="primary">murG</name>
    <name evidence="13" type="ORF">FYJ51_12325</name>
</gene>
<dbReference type="InterPro" id="IPR006009">
    <property type="entry name" value="GlcNAc_MurG"/>
</dbReference>
<dbReference type="Gene3D" id="3.40.50.2000">
    <property type="entry name" value="Glycogen Phosphorylase B"/>
    <property type="match status" value="2"/>
</dbReference>
<keyword evidence="3 10" id="KW-0328">Glycosyltransferase</keyword>